<proteinExistence type="predicted"/>
<reference evidence="3 4" key="1">
    <citation type="submission" date="2021-03" db="EMBL/GenBank/DDBJ databases">
        <authorList>
            <person name="King G.J."/>
            <person name="Bancroft I."/>
            <person name="Baten A."/>
            <person name="Bloomfield J."/>
            <person name="Borpatragohain P."/>
            <person name="He Z."/>
            <person name="Irish N."/>
            <person name="Irwin J."/>
            <person name="Liu K."/>
            <person name="Mauleon R.P."/>
            <person name="Moore J."/>
            <person name="Morris R."/>
            <person name="Ostergaard L."/>
            <person name="Wang B."/>
            <person name="Wells R."/>
        </authorList>
    </citation>
    <scope>NUCLEOTIDE SEQUENCE [LARGE SCALE GENOMIC DNA]</scope>
    <source>
        <strain evidence="3">R-o-18</strain>
        <tissue evidence="3">Leaf</tissue>
    </source>
</reference>
<dbReference type="Proteomes" id="UP000823674">
    <property type="component" value="Chromosome A02"/>
</dbReference>
<dbReference type="EMBL" id="JADBGQ010000002">
    <property type="protein sequence ID" value="KAG5408399.1"/>
    <property type="molecule type" value="Genomic_DNA"/>
</dbReference>
<protein>
    <recommendedName>
        <fullName evidence="2">LITAF domain-containing protein</fullName>
    </recommendedName>
</protein>
<dbReference type="PROSITE" id="PS51837">
    <property type="entry name" value="LITAF"/>
    <property type="match status" value="1"/>
</dbReference>
<evidence type="ECO:0000259" key="2">
    <source>
        <dbReference type="PROSITE" id="PS51837"/>
    </source>
</evidence>
<accession>A0ABQ7NBX1</accession>
<keyword evidence="1" id="KW-1133">Transmembrane helix</keyword>
<organism evidence="3 4">
    <name type="scientific">Brassica rapa subsp. trilocularis</name>
    <dbReference type="NCBI Taxonomy" id="1813537"/>
    <lineage>
        <taxon>Eukaryota</taxon>
        <taxon>Viridiplantae</taxon>
        <taxon>Streptophyta</taxon>
        <taxon>Embryophyta</taxon>
        <taxon>Tracheophyta</taxon>
        <taxon>Spermatophyta</taxon>
        <taxon>Magnoliopsida</taxon>
        <taxon>eudicotyledons</taxon>
        <taxon>Gunneridae</taxon>
        <taxon>Pentapetalae</taxon>
        <taxon>rosids</taxon>
        <taxon>malvids</taxon>
        <taxon>Brassicales</taxon>
        <taxon>Brassicaceae</taxon>
        <taxon>Brassiceae</taxon>
        <taxon>Brassica</taxon>
    </lineage>
</organism>
<dbReference type="Pfam" id="PF10601">
    <property type="entry name" value="zf-LITAF-like"/>
    <property type="match status" value="1"/>
</dbReference>
<dbReference type="SMART" id="SM00714">
    <property type="entry name" value="LITAF"/>
    <property type="match status" value="1"/>
</dbReference>
<dbReference type="InterPro" id="IPR006629">
    <property type="entry name" value="LITAF"/>
</dbReference>
<feature type="transmembrane region" description="Helical" evidence="1">
    <location>
        <begin position="85"/>
        <end position="104"/>
    </location>
</feature>
<sequence>MSKEGETVIGVPYYAGHNPYQAGIVPPNAIYGDPMGAPIQQTIYRDTPAPFNCLYCGNTGLTSIRPVSEWITNLRYKQLIRSKPGVAAVVACMMPFMLGFCFLCPSMDCLWNKYHHCPQCGNKVADFEKSDPCLVMDPPQWKQPSFALPA</sequence>
<keyword evidence="4" id="KW-1185">Reference proteome</keyword>
<evidence type="ECO:0000256" key="1">
    <source>
        <dbReference type="SAM" id="Phobius"/>
    </source>
</evidence>
<keyword evidence="1" id="KW-0472">Membrane</keyword>
<gene>
    <name evidence="3" type="primary">A02p005300.1_BraROA</name>
    <name evidence="3" type="ORF">IGI04_004718</name>
</gene>
<keyword evidence="1" id="KW-0812">Transmembrane</keyword>
<evidence type="ECO:0000313" key="4">
    <source>
        <dbReference type="Proteomes" id="UP000823674"/>
    </source>
</evidence>
<comment type="caution">
    <text evidence="3">The sequence shown here is derived from an EMBL/GenBank/DDBJ whole genome shotgun (WGS) entry which is preliminary data.</text>
</comment>
<name>A0ABQ7NBX1_BRACM</name>
<evidence type="ECO:0000313" key="3">
    <source>
        <dbReference type="EMBL" id="KAG5408399.1"/>
    </source>
</evidence>
<feature type="domain" description="LITAF" evidence="2">
    <location>
        <begin position="33"/>
        <end position="129"/>
    </location>
</feature>